<keyword evidence="3" id="KW-1185">Reference proteome</keyword>
<accession>A0A392MBP6</accession>
<evidence type="ECO:0000259" key="1">
    <source>
        <dbReference type="Pfam" id="PF13966"/>
    </source>
</evidence>
<organism evidence="2 3">
    <name type="scientific">Trifolium medium</name>
    <dbReference type="NCBI Taxonomy" id="97028"/>
    <lineage>
        <taxon>Eukaryota</taxon>
        <taxon>Viridiplantae</taxon>
        <taxon>Streptophyta</taxon>
        <taxon>Embryophyta</taxon>
        <taxon>Tracheophyta</taxon>
        <taxon>Spermatophyta</taxon>
        <taxon>Magnoliopsida</taxon>
        <taxon>eudicotyledons</taxon>
        <taxon>Gunneridae</taxon>
        <taxon>Pentapetalae</taxon>
        <taxon>rosids</taxon>
        <taxon>fabids</taxon>
        <taxon>Fabales</taxon>
        <taxon>Fabaceae</taxon>
        <taxon>Papilionoideae</taxon>
        <taxon>50 kb inversion clade</taxon>
        <taxon>NPAAA clade</taxon>
        <taxon>Hologalegina</taxon>
        <taxon>IRL clade</taxon>
        <taxon>Trifolieae</taxon>
        <taxon>Trifolium</taxon>
    </lineage>
</organism>
<dbReference type="PANTHER" id="PTHR33116">
    <property type="entry name" value="REVERSE TRANSCRIPTASE ZINC-BINDING DOMAIN-CONTAINING PROTEIN-RELATED-RELATED"/>
    <property type="match status" value="1"/>
</dbReference>
<dbReference type="AlphaFoldDB" id="A0A392MBP6"/>
<dbReference type="Proteomes" id="UP000265520">
    <property type="component" value="Unassembled WGS sequence"/>
</dbReference>
<sequence length="416" mass="48937">MTVKVWREVVRVQRNFLWGGLSKRRRISWVKWTDICKPKKDGGLGIRDIRLVNLSLLAKWRWKLFLEEEEVWRNVLEAKYGEGVLGNACIEPAVYGNGCSPWWNDLCRFDREGHWFNQVAVKKLGCGNTIKFWKEVWVGNLSLEQHFPRLFNISVQQDKLISEMGSWCNGVWRWELLWRRNFFVWEESMVLEIEEVINNVVITEVEDRWVWSPNVDEGFSVKSLYFALDELLLEHTNLNTFQTFVFKNIRKGAVPSKVSAFAWQLFLDRIPTKENLARRGLVRIEDTTCSLCDERAETSCHLFLHCRFAAAVWYAINRWLGVVVVLPAEPMMSYGLLVGSGGNKKIRKGFSIVWLAFVWVLWRARNDRVFNNVGDSVDNVVERIQRTSWQWYLHKTAKGSSLLYEWIWNPGDCMMR</sequence>
<comment type="caution">
    <text evidence="2">The sequence shown here is derived from an EMBL/GenBank/DDBJ whole genome shotgun (WGS) entry which is preliminary data.</text>
</comment>
<evidence type="ECO:0000313" key="2">
    <source>
        <dbReference type="EMBL" id="MCH84701.1"/>
    </source>
</evidence>
<gene>
    <name evidence="2" type="ORF">A2U01_0005536</name>
</gene>
<dbReference type="PANTHER" id="PTHR33116:SF78">
    <property type="entry name" value="OS12G0587133 PROTEIN"/>
    <property type="match status" value="1"/>
</dbReference>
<feature type="domain" description="Reverse transcriptase zinc-binding" evidence="1">
    <location>
        <begin position="219"/>
        <end position="313"/>
    </location>
</feature>
<dbReference type="Pfam" id="PF13966">
    <property type="entry name" value="zf-RVT"/>
    <property type="match status" value="1"/>
</dbReference>
<evidence type="ECO:0000313" key="3">
    <source>
        <dbReference type="Proteomes" id="UP000265520"/>
    </source>
</evidence>
<dbReference type="EMBL" id="LXQA010007241">
    <property type="protein sequence ID" value="MCH84701.1"/>
    <property type="molecule type" value="Genomic_DNA"/>
</dbReference>
<dbReference type="InterPro" id="IPR026960">
    <property type="entry name" value="RVT-Znf"/>
</dbReference>
<protein>
    <submittedName>
        <fullName evidence="2">Putative ribonuclease H protein</fullName>
    </submittedName>
</protein>
<reference evidence="2 3" key="1">
    <citation type="journal article" date="2018" name="Front. Plant Sci.">
        <title>Red Clover (Trifolium pratense) and Zigzag Clover (T. medium) - A Picture of Genomic Similarities and Differences.</title>
        <authorList>
            <person name="Dluhosova J."/>
            <person name="Istvanek J."/>
            <person name="Nedelnik J."/>
            <person name="Repkova J."/>
        </authorList>
    </citation>
    <scope>NUCLEOTIDE SEQUENCE [LARGE SCALE GENOMIC DNA]</scope>
    <source>
        <strain evidence="3">cv. 10/8</strain>
        <tissue evidence="2">Leaf</tissue>
    </source>
</reference>
<proteinExistence type="predicted"/>
<name>A0A392MBP6_9FABA</name>